<dbReference type="GO" id="GO:0043410">
    <property type="term" value="P:positive regulation of MAPK cascade"/>
    <property type="evidence" value="ECO:0007669"/>
    <property type="project" value="InterPro"/>
</dbReference>
<evidence type="ECO:0000256" key="3">
    <source>
        <dbReference type="ARBA" id="ARBA00023136"/>
    </source>
</evidence>
<evidence type="ECO:0000313" key="8">
    <source>
        <dbReference type="Proteomes" id="UP001174691"/>
    </source>
</evidence>
<dbReference type="InterPro" id="IPR028209">
    <property type="entry name" value="LAMTOR1/MEH1"/>
</dbReference>
<protein>
    <recommendedName>
        <fullName evidence="9">Late endosomal/lysosomal adaptor and MAPK and MTOR activator-domain-containing protein</fullName>
    </recommendedName>
</protein>
<dbReference type="Pfam" id="PF15454">
    <property type="entry name" value="LAMTOR"/>
    <property type="match status" value="1"/>
</dbReference>
<evidence type="ECO:0000256" key="1">
    <source>
        <dbReference type="ARBA" id="ARBA00004308"/>
    </source>
</evidence>
<feature type="region of interest" description="Disordered" evidence="6">
    <location>
        <begin position="1"/>
        <end position="22"/>
    </location>
</feature>
<dbReference type="GO" id="GO:0032008">
    <property type="term" value="P:positive regulation of TOR signaling"/>
    <property type="evidence" value="ECO:0007669"/>
    <property type="project" value="InterPro"/>
</dbReference>
<reference evidence="7" key="1">
    <citation type="submission" date="2022-07" db="EMBL/GenBank/DDBJ databases">
        <title>Fungi with potential for degradation of polypropylene.</title>
        <authorList>
            <person name="Gostincar C."/>
        </authorList>
    </citation>
    <scope>NUCLEOTIDE SEQUENCE</scope>
    <source>
        <strain evidence="7">EXF-13287</strain>
    </source>
</reference>
<keyword evidence="2" id="KW-0519">Myristate</keyword>
<evidence type="ECO:0000256" key="6">
    <source>
        <dbReference type="SAM" id="MobiDB-lite"/>
    </source>
</evidence>
<accession>A0AA38RQ30</accession>
<dbReference type="GO" id="GO:0071230">
    <property type="term" value="P:cellular response to amino acid stimulus"/>
    <property type="evidence" value="ECO:0007669"/>
    <property type="project" value="InterPro"/>
</dbReference>
<evidence type="ECO:0000256" key="5">
    <source>
        <dbReference type="ARBA" id="ARBA00023288"/>
    </source>
</evidence>
<dbReference type="EMBL" id="JANBVN010000058">
    <property type="protein sequence ID" value="KAJ9152215.1"/>
    <property type="molecule type" value="Genomic_DNA"/>
</dbReference>
<sequence>MGNCSSCLGRRRRDSYDEDDESRLLFDDANGLHYGSFGEQQVNGQEDPQETQREIEALQRVVARTSDNMVDVYEIAPQDKDLHGEPPATHYAHAGQEARMARYQTLLTKLASNDDLAGAAAVAGRIDWDAPEEDNVEMYGNSVPVKIEADSAPLVGTFAEAATAMK</sequence>
<keyword evidence="5" id="KW-0449">Lipoprotein</keyword>
<comment type="subcellular location">
    <subcellularLocation>
        <location evidence="1">Endomembrane system</location>
    </subcellularLocation>
</comment>
<evidence type="ECO:0000256" key="4">
    <source>
        <dbReference type="ARBA" id="ARBA00023139"/>
    </source>
</evidence>
<dbReference type="GO" id="GO:0001919">
    <property type="term" value="P:regulation of receptor recycling"/>
    <property type="evidence" value="ECO:0007669"/>
    <property type="project" value="InterPro"/>
</dbReference>
<evidence type="ECO:0008006" key="9">
    <source>
        <dbReference type="Google" id="ProtNLM"/>
    </source>
</evidence>
<dbReference type="GO" id="GO:0016197">
    <property type="term" value="P:endosomal transport"/>
    <property type="evidence" value="ECO:0007669"/>
    <property type="project" value="InterPro"/>
</dbReference>
<keyword evidence="4" id="KW-0564">Palmitate</keyword>
<organism evidence="7 8">
    <name type="scientific">Coniochaeta hoffmannii</name>
    <dbReference type="NCBI Taxonomy" id="91930"/>
    <lineage>
        <taxon>Eukaryota</taxon>
        <taxon>Fungi</taxon>
        <taxon>Dikarya</taxon>
        <taxon>Ascomycota</taxon>
        <taxon>Pezizomycotina</taxon>
        <taxon>Sordariomycetes</taxon>
        <taxon>Sordariomycetidae</taxon>
        <taxon>Coniochaetales</taxon>
        <taxon>Coniochaetaceae</taxon>
        <taxon>Coniochaeta</taxon>
    </lineage>
</organism>
<dbReference type="SMART" id="SM01262">
    <property type="entry name" value="LAMTOR"/>
    <property type="match status" value="1"/>
</dbReference>
<keyword evidence="8" id="KW-1185">Reference proteome</keyword>
<dbReference type="Proteomes" id="UP001174691">
    <property type="component" value="Unassembled WGS sequence"/>
</dbReference>
<dbReference type="GO" id="GO:0071986">
    <property type="term" value="C:Ragulator complex"/>
    <property type="evidence" value="ECO:0007669"/>
    <property type="project" value="InterPro"/>
</dbReference>
<evidence type="ECO:0000313" key="7">
    <source>
        <dbReference type="EMBL" id="KAJ9152215.1"/>
    </source>
</evidence>
<dbReference type="GO" id="GO:0031902">
    <property type="term" value="C:late endosome membrane"/>
    <property type="evidence" value="ECO:0007669"/>
    <property type="project" value="InterPro"/>
</dbReference>
<proteinExistence type="predicted"/>
<dbReference type="GO" id="GO:0045121">
    <property type="term" value="C:membrane raft"/>
    <property type="evidence" value="ECO:0007669"/>
    <property type="project" value="InterPro"/>
</dbReference>
<gene>
    <name evidence="7" type="ORF">NKR19_g4577</name>
</gene>
<evidence type="ECO:0000256" key="2">
    <source>
        <dbReference type="ARBA" id="ARBA00022707"/>
    </source>
</evidence>
<name>A0AA38RQ30_9PEZI</name>
<keyword evidence="3" id="KW-0472">Membrane</keyword>
<comment type="caution">
    <text evidence="7">The sequence shown here is derived from an EMBL/GenBank/DDBJ whole genome shotgun (WGS) entry which is preliminary data.</text>
</comment>
<dbReference type="AlphaFoldDB" id="A0AA38RQ30"/>